<sequence length="134" mass="15437">MLYEQNNGLSSDVSVTFDFGKNLSNFDCHSIEFNENQNYVLLIGNHELQFINFESSFQSNINTIADDNSILIPCSSEIVSLPLFDICNVNRPIVQWNYQDSNQYALAVDRLVRFYNIDHGRIHETSSIIDTQHQ</sequence>
<protein>
    <submittedName>
        <fullName evidence="1">Uncharacterized protein</fullName>
    </submittedName>
</protein>
<proteinExistence type="predicted"/>
<accession>A0A820JXM6</accession>
<dbReference type="AlphaFoldDB" id="A0A820JXM6"/>
<reference evidence="1" key="1">
    <citation type="submission" date="2021-02" db="EMBL/GenBank/DDBJ databases">
        <authorList>
            <person name="Nowell W R."/>
        </authorList>
    </citation>
    <scope>NUCLEOTIDE SEQUENCE</scope>
</reference>
<organism evidence="1 2">
    <name type="scientific">Adineta steineri</name>
    <dbReference type="NCBI Taxonomy" id="433720"/>
    <lineage>
        <taxon>Eukaryota</taxon>
        <taxon>Metazoa</taxon>
        <taxon>Spiralia</taxon>
        <taxon>Gnathifera</taxon>
        <taxon>Rotifera</taxon>
        <taxon>Eurotatoria</taxon>
        <taxon>Bdelloidea</taxon>
        <taxon>Adinetida</taxon>
        <taxon>Adinetidae</taxon>
        <taxon>Adineta</taxon>
    </lineage>
</organism>
<comment type="caution">
    <text evidence="1">The sequence shown here is derived from an EMBL/GenBank/DDBJ whole genome shotgun (WGS) entry which is preliminary data.</text>
</comment>
<dbReference type="EMBL" id="CAJOBB010016908">
    <property type="protein sequence ID" value="CAF4333563.1"/>
    <property type="molecule type" value="Genomic_DNA"/>
</dbReference>
<gene>
    <name evidence="1" type="ORF">KXQ929_LOCUS47310</name>
</gene>
<evidence type="ECO:0000313" key="1">
    <source>
        <dbReference type="EMBL" id="CAF4333563.1"/>
    </source>
</evidence>
<evidence type="ECO:0000313" key="2">
    <source>
        <dbReference type="Proteomes" id="UP000663868"/>
    </source>
</evidence>
<feature type="non-terminal residue" evidence="1">
    <location>
        <position position="134"/>
    </location>
</feature>
<dbReference type="Proteomes" id="UP000663868">
    <property type="component" value="Unassembled WGS sequence"/>
</dbReference>
<name>A0A820JXM6_9BILA</name>